<evidence type="ECO:0000256" key="5">
    <source>
        <dbReference type="ARBA" id="ARBA00022764"/>
    </source>
</evidence>
<evidence type="ECO:0000259" key="10">
    <source>
        <dbReference type="PROSITE" id="PS51007"/>
    </source>
</evidence>
<comment type="subcellular location">
    <subcellularLocation>
        <location evidence="1">Periplasm</location>
    </subcellularLocation>
</comment>
<keyword evidence="7 9" id="KW-0408">Iron</keyword>
<dbReference type="Pfam" id="PF00034">
    <property type="entry name" value="Cytochrom_C"/>
    <property type="match status" value="1"/>
</dbReference>
<dbReference type="Gene3D" id="1.10.760.10">
    <property type="entry name" value="Cytochrome c-like domain"/>
    <property type="match status" value="2"/>
</dbReference>
<sequence>MPDWPKLAGQGSNYIAHQLKAFKSGERKDPVMTAQAAPLSDADIADISAYFSQQKSTPAAGSKDAVAVAEPLFRAGDAARGIPACASCHGPKGAGNPAAGYPRIGSQHAKYTAKQLTAYRAGERKVGPTGQMMAAVASKLTDDEIQALASYITGVQ</sequence>
<dbReference type="PATRIC" id="fig|1172194.4.peg.1771"/>
<dbReference type="GO" id="GO:0020037">
    <property type="term" value="F:heme binding"/>
    <property type="evidence" value="ECO:0007669"/>
    <property type="project" value="InterPro"/>
</dbReference>
<feature type="binding site" description="covalent" evidence="8">
    <location>
        <position position="85"/>
    </location>
    <ligand>
        <name>heme c</name>
        <dbReference type="ChEBI" id="CHEBI:61717"/>
        <label>2</label>
    </ligand>
</feature>
<dbReference type="PROSITE" id="PS51007">
    <property type="entry name" value="CYTC"/>
    <property type="match status" value="1"/>
</dbReference>
<dbReference type="PANTHER" id="PTHR33751">
    <property type="entry name" value="CBB3-TYPE CYTOCHROME C OXIDASE SUBUNIT FIXP"/>
    <property type="match status" value="1"/>
</dbReference>
<dbReference type="AlphaFoldDB" id="I8TDA4"/>
<name>I8TDA4_9GAMM</name>
<dbReference type="PANTHER" id="PTHR33751:SF9">
    <property type="entry name" value="CYTOCHROME C4"/>
    <property type="match status" value="1"/>
</dbReference>
<reference evidence="11 12" key="1">
    <citation type="journal article" date="2012" name="J. Bacteriol.">
        <title>Genome Sequence of n-Alkane-Degrading Hydrocarboniphaga effusa Strain AP103T (ATCC BAA-332T).</title>
        <authorList>
            <person name="Chang H.K."/>
            <person name="Zylstra G.J."/>
            <person name="Chae J.C."/>
        </authorList>
    </citation>
    <scope>NUCLEOTIDE SEQUENCE [LARGE SCALE GENOMIC DNA]</scope>
    <source>
        <strain evidence="11 12">AP103</strain>
    </source>
</reference>
<dbReference type="InterPro" id="IPR050597">
    <property type="entry name" value="Cytochrome_c_Oxidase_Subunit"/>
</dbReference>
<evidence type="ECO:0000256" key="2">
    <source>
        <dbReference type="ARBA" id="ARBA00022448"/>
    </source>
</evidence>
<evidence type="ECO:0000313" key="11">
    <source>
        <dbReference type="EMBL" id="EIT71693.1"/>
    </source>
</evidence>
<feature type="domain" description="Cytochrome c" evidence="10">
    <location>
        <begin position="64"/>
        <end position="156"/>
    </location>
</feature>
<proteinExistence type="predicted"/>
<evidence type="ECO:0000256" key="6">
    <source>
        <dbReference type="ARBA" id="ARBA00022982"/>
    </source>
</evidence>
<comment type="caution">
    <text evidence="11">The sequence shown here is derived from an EMBL/GenBank/DDBJ whole genome shotgun (WGS) entry which is preliminary data.</text>
</comment>
<keyword evidence="5" id="KW-0574">Periplasm</keyword>
<dbReference type="InterPro" id="IPR036909">
    <property type="entry name" value="Cyt_c-like_dom_sf"/>
</dbReference>
<dbReference type="InterPro" id="IPR009056">
    <property type="entry name" value="Cyt_c-like_dom"/>
</dbReference>
<dbReference type="GO" id="GO:0009055">
    <property type="term" value="F:electron transfer activity"/>
    <property type="evidence" value="ECO:0007669"/>
    <property type="project" value="InterPro"/>
</dbReference>
<keyword evidence="4 9" id="KW-0479">Metal-binding</keyword>
<feature type="binding site" description="covalent" evidence="8">
    <location>
        <position position="88"/>
    </location>
    <ligand>
        <name>heme c</name>
        <dbReference type="ChEBI" id="CHEBI:61717"/>
        <label>2</label>
    </ligand>
</feature>
<evidence type="ECO:0000256" key="8">
    <source>
        <dbReference type="PIRSR" id="PIRSR000005-1"/>
    </source>
</evidence>
<evidence type="ECO:0000256" key="7">
    <source>
        <dbReference type="ARBA" id="ARBA00023004"/>
    </source>
</evidence>
<accession>I8TDA4</accession>
<dbReference type="InterPro" id="IPR024167">
    <property type="entry name" value="Cytochrome_c4-like"/>
</dbReference>
<dbReference type="Proteomes" id="UP000003704">
    <property type="component" value="Unassembled WGS sequence"/>
</dbReference>
<comment type="PTM">
    <text evidence="8">Binds 2 heme c groups covalently per subunit.</text>
</comment>
<keyword evidence="12" id="KW-1185">Reference proteome</keyword>
<evidence type="ECO:0000256" key="4">
    <source>
        <dbReference type="ARBA" id="ARBA00022723"/>
    </source>
</evidence>
<evidence type="ECO:0000256" key="1">
    <source>
        <dbReference type="ARBA" id="ARBA00004418"/>
    </source>
</evidence>
<dbReference type="EMBL" id="AKGD01000001">
    <property type="protein sequence ID" value="EIT71693.1"/>
    <property type="molecule type" value="Genomic_DNA"/>
</dbReference>
<dbReference type="GO" id="GO:0042597">
    <property type="term" value="C:periplasmic space"/>
    <property type="evidence" value="ECO:0007669"/>
    <property type="project" value="UniProtKB-SubCell"/>
</dbReference>
<gene>
    <name evidence="11" type="ORF">WQQ_18300</name>
</gene>
<keyword evidence="2" id="KW-0813">Transport</keyword>
<feature type="binding site" description="axial binding residue" evidence="9">
    <location>
        <position position="89"/>
    </location>
    <ligand>
        <name>heme c</name>
        <dbReference type="ChEBI" id="CHEBI:61717"/>
        <label>2</label>
    </ligand>
    <ligandPart>
        <name>Fe</name>
        <dbReference type="ChEBI" id="CHEBI:18248"/>
    </ligandPart>
</feature>
<dbReference type="SUPFAM" id="SSF46626">
    <property type="entry name" value="Cytochrome c"/>
    <property type="match status" value="2"/>
</dbReference>
<evidence type="ECO:0000256" key="9">
    <source>
        <dbReference type="PIRSR" id="PIRSR000005-2"/>
    </source>
</evidence>
<dbReference type="PIRSF" id="PIRSF000005">
    <property type="entry name" value="Cytochrome_c4"/>
    <property type="match status" value="1"/>
</dbReference>
<protein>
    <recommendedName>
        <fullName evidence="10">Cytochrome c domain-containing protein</fullName>
    </recommendedName>
</protein>
<feature type="binding site" description="axial binding residue" evidence="9">
    <location>
        <position position="133"/>
    </location>
    <ligand>
        <name>heme c</name>
        <dbReference type="ChEBI" id="CHEBI:61717"/>
        <label>2</label>
    </ligand>
    <ligandPart>
        <name>Fe</name>
        <dbReference type="ChEBI" id="CHEBI:18248"/>
    </ligandPart>
</feature>
<evidence type="ECO:0000256" key="3">
    <source>
        <dbReference type="ARBA" id="ARBA00022617"/>
    </source>
</evidence>
<feature type="binding site" description="axial binding residue" evidence="9">
    <location>
        <position position="32"/>
    </location>
    <ligand>
        <name>heme c</name>
        <dbReference type="ChEBI" id="CHEBI:61717"/>
        <label>1</label>
    </ligand>
    <ligandPart>
        <name>Fe</name>
        <dbReference type="ChEBI" id="CHEBI:18248"/>
    </ligandPart>
</feature>
<evidence type="ECO:0000313" key="12">
    <source>
        <dbReference type="Proteomes" id="UP000003704"/>
    </source>
</evidence>
<dbReference type="GO" id="GO:0005506">
    <property type="term" value="F:iron ion binding"/>
    <property type="evidence" value="ECO:0007669"/>
    <property type="project" value="InterPro"/>
</dbReference>
<organism evidence="11 12">
    <name type="scientific">Hydrocarboniphaga effusa AP103</name>
    <dbReference type="NCBI Taxonomy" id="1172194"/>
    <lineage>
        <taxon>Bacteria</taxon>
        <taxon>Pseudomonadati</taxon>
        <taxon>Pseudomonadota</taxon>
        <taxon>Gammaproteobacteria</taxon>
        <taxon>Nevskiales</taxon>
        <taxon>Nevskiaceae</taxon>
        <taxon>Hydrocarboniphaga</taxon>
    </lineage>
</organism>
<keyword evidence="6" id="KW-0249">Electron transport</keyword>
<dbReference type="STRING" id="1172194.WQQ_18300"/>
<keyword evidence="3 8" id="KW-0349">Heme</keyword>